<dbReference type="FunFam" id="1.10.150.20:FF:000006">
    <property type="entry name" value="DNA ligase"/>
    <property type="match status" value="1"/>
</dbReference>
<evidence type="ECO:0000313" key="9">
    <source>
        <dbReference type="EMBL" id="KAA6312274.1"/>
    </source>
</evidence>
<dbReference type="Gene3D" id="1.10.150.20">
    <property type="entry name" value="5' to 3' exonuclease, C-terminal subdomain"/>
    <property type="match status" value="1"/>
</dbReference>
<dbReference type="SUPFAM" id="SSF52113">
    <property type="entry name" value="BRCT domain"/>
    <property type="match status" value="1"/>
</dbReference>
<sequence>RVLFALGIRFVGETVAKKLAKSFANMEDLAQADMEYLTSIDEIGEKIAGSILQYFSNKSNRNLVRQLKEAGLTMERSEKDSSGYTDKLAGKSIVISGVFAHHSRDEYKEIIEKNGGKNSGSISAKTSFILAGDNMGPAKLEKAQKLKIKIMDEEEFLELLKVENGKLRELQG</sequence>
<keyword evidence="3" id="KW-0479">Metal-binding</keyword>
<evidence type="ECO:0000256" key="7">
    <source>
        <dbReference type="ARBA" id="ARBA00023204"/>
    </source>
</evidence>
<dbReference type="CDD" id="cd17748">
    <property type="entry name" value="BRCT_DNA_ligase_like"/>
    <property type="match status" value="1"/>
</dbReference>
<dbReference type="InterPro" id="IPR041663">
    <property type="entry name" value="DisA/LigA_HHH"/>
</dbReference>
<evidence type="ECO:0000256" key="4">
    <source>
        <dbReference type="ARBA" id="ARBA00022763"/>
    </source>
</evidence>
<feature type="non-terminal residue" evidence="9">
    <location>
        <position position="1"/>
    </location>
</feature>
<keyword evidence="5" id="KW-0862">Zinc</keyword>
<accession>A0A5J4PUL1</accession>
<dbReference type="SMART" id="SM00292">
    <property type="entry name" value="BRCT"/>
    <property type="match status" value="1"/>
</dbReference>
<keyword evidence="4" id="KW-0227">DNA damage</keyword>
<keyword evidence="6" id="KW-0520">NAD</keyword>
<feature type="domain" description="BRCT" evidence="8">
    <location>
        <begin position="83"/>
        <end position="161"/>
    </location>
</feature>
<dbReference type="EMBL" id="SNRY01006579">
    <property type="protein sequence ID" value="KAA6312274.1"/>
    <property type="molecule type" value="Genomic_DNA"/>
</dbReference>
<dbReference type="GO" id="GO:0006260">
    <property type="term" value="P:DNA replication"/>
    <property type="evidence" value="ECO:0007669"/>
    <property type="project" value="UniProtKB-KW"/>
</dbReference>
<evidence type="ECO:0000256" key="3">
    <source>
        <dbReference type="ARBA" id="ARBA00022723"/>
    </source>
</evidence>
<dbReference type="GO" id="GO:0046872">
    <property type="term" value="F:metal ion binding"/>
    <property type="evidence" value="ECO:0007669"/>
    <property type="project" value="UniProtKB-KW"/>
</dbReference>
<comment type="caution">
    <text evidence="9">The sequence shown here is derived from an EMBL/GenBank/DDBJ whole genome shotgun (WGS) entry which is preliminary data.</text>
</comment>
<keyword evidence="2" id="KW-0235">DNA replication</keyword>
<evidence type="ECO:0000259" key="8">
    <source>
        <dbReference type="PROSITE" id="PS50172"/>
    </source>
</evidence>
<evidence type="ECO:0000256" key="5">
    <source>
        <dbReference type="ARBA" id="ARBA00022833"/>
    </source>
</evidence>
<name>A0A5J4PUL1_9ZZZZ</name>
<reference evidence="9" key="1">
    <citation type="submission" date="2019-03" db="EMBL/GenBank/DDBJ databases">
        <title>Single cell metagenomics reveals metabolic interactions within the superorganism composed of flagellate Streblomastix strix and complex community of Bacteroidetes bacteria on its surface.</title>
        <authorList>
            <person name="Treitli S.C."/>
            <person name="Kolisko M."/>
            <person name="Husnik F."/>
            <person name="Keeling P."/>
            <person name="Hampl V."/>
        </authorList>
    </citation>
    <scope>NUCLEOTIDE SEQUENCE</scope>
    <source>
        <strain evidence="9">STM</strain>
    </source>
</reference>
<evidence type="ECO:0000256" key="6">
    <source>
        <dbReference type="ARBA" id="ARBA00023027"/>
    </source>
</evidence>
<dbReference type="InterPro" id="IPR001357">
    <property type="entry name" value="BRCT_dom"/>
</dbReference>
<evidence type="ECO:0000256" key="1">
    <source>
        <dbReference type="ARBA" id="ARBA00022598"/>
    </source>
</evidence>
<keyword evidence="1" id="KW-0436">Ligase</keyword>
<dbReference type="InterPro" id="IPR010994">
    <property type="entry name" value="RuvA_2-like"/>
</dbReference>
<organism evidence="9">
    <name type="scientific">termite gut metagenome</name>
    <dbReference type="NCBI Taxonomy" id="433724"/>
    <lineage>
        <taxon>unclassified sequences</taxon>
        <taxon>metagenomes</taxon>
        <taxon>organismal metagenomes</taxon>
    </lineage>
</organism>
<dbReference type="GO" id="GO:0016874">
    <property type="term" value="F:ligase activity"/>
    <property type="evidence" value="ECO:0007669"/>
    <property type="project" value="UniProtKB-KW"/>
</dbReference>
<dbReference type="AlphaFoldDB" id="A0A5J4PUL1"/>
<proteinExistence type="predicted"/>
<gene>
    <name evidence="9" type="ORF">EZS27_036764</name>
</gene>
<dbReference type="Pfam" id="PF12826">
    <property type="entry name" value="HHH_2"/>
    <property type="match status" value="1"/>
</dbReference>
<keyword evidence="7" id="KW-0234">DNA repair</keyword>
<protein>
    <recommendedName>
        <fullName evidence="8">BRCT domain-containing protein</fullName>
    </recommendedName>
</protein>
<dbReference type="PROSITE" id="PS50172">
    <property type="entry name" value="BRCT"/>
    <property type="match status" value="1"/>
</dbReference>
<dbReference type="Pfam" id="PF00533">
    <property type="entry name" value="BRCT"/>
    <property type="match status" value="1"/>
</dbReference>
<dbReference type="Gene3D" id="3.40.50.10190">
    <property type="entry name" value="BRCT domain"/>
    <property type="match status" value="1"/>
</dbReference>
<dbReference type="SUPFAM" id="SSF47781">
    <property type="entry name" value="RuvA domain 2-like"/>
    <property type="match status" value="1"/>
</dbReference>
<evidence type="ECO:0000256" key="2">
    <source>
        <dbReference type="ARBA" id="ARBA00022705"/>
    </source>
</evidence>
<dbReference type="InterPro" id="IPR036420">
    <property type="entry name" value="BRCT_dom_sf"/>
</dbReference>
<dbReference type="GO" id="GO:0006281">
    <property type="term" value="P:DNA repair"/>
    <property type="evidence" value="ECO:0007669"/>
    <property type="project" value="UniProtKB-KW"/>
</dbReference>